<dbReference type="GeneID" id="24423599"/>
<reference evidence="1 2" key="1">
    <citation type="journal article" date="2012" name="Nucleic Acids Res.">
        <title>Sequencing of the smallest Apicomplexan genome from the human pathogen Babesia microti.</title>
        <authorList>
            <person name="Cornillot E."/>
            <person name="Hadj-Kaddour K."/>
            <person name="Dassouli A."/>
            <person name="Noel B."/>
            <person name="Ranwez V."/>
            <person name="Vacherie B."/>
            <person name="Augagneur Y."/>
            <person name="Bres V."/>
            <person name="Duclos A."/>
            <person name="Randazzo S."/>
            <person name="Carcy B."/>
            <person name="Debierre-Grockiego F."/>
            <person name="Delbecq S."/>
            <person name="Moubri-Menage K."/>
            <person name="Shams-Eldin H."/>
            <person name="Usmani-Brown S."/>
            <person name="Bringaud F."/>
            <person name="Wincker P."/>
            <person name="Vivares C.P."/>
            <person name="Schwarz R.T."/>
            <person name="Schetters T.P."/>
            <person name="Krause P.J."/>
            <person name="Gorenflot A."/>
            <person name="Berry V."/>
            <person name="Barbe V."/>
            <person name="Ben Mamoun C."/>
        </authorList>
    </citation>
    <scope>NUCLEOTIDE SEQUENCE [LARGE SCALE GENOMIC DNA]</scope>
    <source>
        <strain evidence="1 2">RI</strain>
    </source>
</reference>
<proteinExistence type="predicted"/>
<organism evidence="1 2">
    <name type="scientific">Babesia microti (strain RI)</name>
    <dbReference type="NCBI Taxonomy" id="1133968"/>
    <lineage>
        <taxon>Eukaryota</taxon>
        <taxon>Sar</taxon>
        <taxon>Alveolata</taxon>
        <taxon>Apicomplexa</taxon>
        <taxon>Aconoidasida</taxon>
        <taxon>Piroplasmida</taxon>
        <taxon>Babesiidae</taxon>
        <taxon>Babesia</taxon>
    </lineage>
</organism>
<sequence>MGLLKKVLPTINAYNDCLNKFQLAPSPIPPSPSVGAGICDYCHTKSTNVSNTFVFDIDNFCEKYHKKACEDCLEVLNIDNCLNATYQSLCGNTQSLERIFDKFASINQLETSKAGQVLNELISIAYSMQLLIKDDPLKLKQSF</sequence>
<reference evidence="1 2" key="3">
    <citation type="journal article" date="2016" name="Sci. Rep.">
        <title>Genome-wide diversity and gene expression profiling of Babesia microti isolates identify polymorphic genes that mediate host-pathogen interactions.</title>
        <authorList>
            <person name="Silva J.C."/>
            <person name="Cornillot E."/>
            <person name="McCracken C."/>
            <person name="Usmani-Brown S."/>
            <person name="Dwivedi A."/>
            <person name="Ifeonu O.O."/>
            <person name="Crabtree J."/>
            <person name="Gotia H.T."/>
            <person name="Virji A.Z."/>
            <person name="Reynes C."/>
            <person name="Colinge J."/>
            <person name="Kumar V."/>
            <person name="Lawres L."/>
            <person name="Pazzi J.E."/>
            <person name="Pablo J.V."/>
            <person name="Hung C."/>
            <person name="Brancato J."/>
            <person name="Kumari P."/>
            <person name="Orvis J."/>
            <person name="Tretina K."/>
            <person name="Chibucos M."/>
            <person name="Ott S."/>
            <person name="Sadzewicz L."/>
            <person name="Sengamalay N."/>
            <person name="Shetty A.C."/>
            <person name="Su Q."/>
            <person name="Tallon L."/>
            <person name="Fraser C.M."/>
            <person name="Frutos R."/>
            <person name="Molina D.M."/>
            <person name="Krause P.J."/>
            <person name="Ben Mamoun C."/>
        </authorList>
    </citation>
    <scope>NUCLEOTIDE SEQUENCE [LARGE SCALE GENOMIC DNA]</scope>
    <source>
        <strain evidence="1 2">RI</strain>
    </source>
</reference>
<dbReference type="AlphaFoldDB" id="I7I8A4"/>
<dbReference type="RefSeq" id="XP_012647592.1">
    <property type="nucleotide sequence ID" value="XM_012792138.1"/>
</dbReference>
<keyword evidence="2" id="KW-1185">Reference proteome</keyword>
<dbReference type="KEGG" id="bmic:BMR1_01G02640"/>
<name>I7I8A4_BABMR</name>
<evidence type="ECO:0000313" key="1">
    <source>
        <dbReference type="EMBL" id="CCF72983.1"/>
    </source>
</evidence>
<dbReference type="VEuPathDB" id="PiroplasmaDB:BMR1_01G02640"/>
<accession>I7I8A4</accession>
<evidence type="ECO:0000313" key="2">
    <source>
        <dbReference type="Proteomes" id="UP000002899"/>
    </source>
</evidence>
<protein>
    <submittedName>
        <fullName evidence="1">Uncharacterized protein</fullName>
    </submittedName>
</protein>
<dbReference type="EMBL" id="FO082871">
    <property type="protein sequence ID" value="CCF72983.1"/>
    <property type="molecule type" value="Genomic_DNA"/>
</dbReference>
<reference evidence="1 2" key="2">
    <citation type="journal article" date="2013" name="PLoS ONE">
        <title>Whole genome mapping and re-organization of the nuclear and mitochondrial genomes of Babesia microti isolates.</title>
        <authorList>
            <person name="Cornillot E."/>
            <person name="Dassouli A."/>
            <person name="Garg A."/>
            <person name="Pachikara N."/>
            <person name="Randazzo S."/>
            <person name="Depoix D."/>
            <person name="Carcy B."/>
            <person name="Delbecq S."/>
            <person name="Frutos R."/>
            <person name="Silva J.C."/>
            <person name="Sutton R."/>
            <person name="Krause P.J."/>
            <person name="Mamoun C.B."/>
        </authorList>
    </citation>
    <scope>NUCLEOTIDE SEQUENCE [LARGE SCALE GENOMIC DNA]</scope>
    <source>
        <strain evidence="1 2">RI</strain>
    </source>
</reference>
<dbReference type="Proteomes" id="UP000002899">
    <property type="component" value="Chromosome I"/>
</dbReference>
<gene>
    <name evidence="1" type="ORF">BMR1_01G02640</name>
</gene>